<dbReference type="SUPFAM" id="SSF159245">
    <property type="entry name" value="AttH-like"/>
    <property type="match status" value="1"/>
</dbReference>
<feature type="chain" id="PRO_5034575949" evidence="1">
    <location>
        <begin position="23"/>
        <end position="393"/>
    </location>
</feature>
<sequence length="393" mass="42537">MKMGIPLRAAPIISALITIVRATSFDGQYIQPNLTNNAVEWWWGSAVGTPAPANVGTPGPVLQFLFYQGTEIFQAVSQFKSYLPKPTGYPILADLNHTSLPEYYIDINGFFGGKDSDFTLTVPASSGEITEGDGKAITGTWGTVGTFQTSSDLKTMRVTFNASDITGSINFISNRGSHFGCNVTDGPFFNAFAPKNRTLNEAEQVFFDELGWPVSIPGGIADVDVTINGTRLAFSGNGYHDQNFMSLALNEFISSWYFGFAEVGPYTFSYVSATPVNSSIVFNTGYLATDQAVLQNQCSINGTKTTDISLIQPKGEMEGPEGTITPSSWILSYVLDDGSEFEFELKPTGANPNLAIYQRWTGSISGGKKGEEIYEGVATFEWLNPGLNPYSPA</sequence>
<proteinExistence type="predicted"/>
<dbReference type="InterPro" id="IPR056402">
    <property type="entry name" value="DA_N"/>
</dbReference>
<evidence type="ECO:0000313" key="4">
    <source>
        <dbReference type="EMBL" id="KAF5393884.1"/>
    </source>
</evidence>
<evidence type="ECO:0000259" key="3">
    <source>
        <dbReference type="Pfam" id="PF25581"/>
    </source>
</evidence>
<feature type="domain" description="AsqO/PenF-like C-terminal" evidence="3">
    <location>
        <begin position="253"/>
        <end position="383"/>
    </location>
</feature>
<comment type="caution">
    <text evidence="4">The sequence shown here is derived from an EMBL/GenBank/DDBJ whole genome shotgun (WGS) entry which is preliminary data.</text>
</comment>
<dbReference type="EMBL" id="JAACJN010000001">
    <property type="protein sequence ID" value="KAF5393884.1"/>
    <property type="molecule type" value="Genomic_DNA"/>
</dbReference>
<dbReference type="Pfam" id="PF24137">
    <property type="entry name" value="DA_N"/>
    <property type="match status" value="1"/>
</dbReference>
<accession>A0A8H5I2A3</accession>
<name>A0A8H5I2A3_9AGAR</name>
<dbReference type="Pfam" id="PF25581">
    <property type="entry name" value="AsqO_C"/>
    <property type="match status" value="1"/>
</dbReference>
<feature type="domain" description="Diels-Alderase N-terminal" evidence="2">
    <location>
        <begin position="105"/>
        <end position="244"/>
    </location>
</feature>
<keyword evidence="1" id="KW-0732">Signal</keyword>
<evidence type="ECO:0000259" key="2">
    <source>
        <dbReference type="Pfam" id="PF24137"/>
    </source>
</evidence>
<reference evidence="4 5" key="1">
    <citation type="journal article" date="2020" name="ISME J.">
        <title>Uncovering the hidden diversity of litter-decomposition mechanisms in mushroom-forming fungi.</title>
        <authorList>
            <person name="Floudas D."/>
            <person name="Bentzer J."/>
            <person name="Ahren D."/>
            <person name="Johansson T."/>
            <person name="Persson P."/>
            <person name="Tunlid A."/>
        </authorList>
    </citation>
    <scope>NUCLEOTIDE SEQUENCE [LARGE SCALE GENOMIC DNA]</scope>
    <source>
        <strain evidence="4 5">CBS 406.79</strain>
    </source>
</reference>
<dbReference type="OrthoDB" id="5344254at2759"/>
<evidence type="ECO:0000313" key="5">
    <source>
        <dbReference type="Proteomes" id="UP000518752"/>
    </source>
</evidence>
<gene>
    <name evidence="4" type="ORF">D9757_000285</name>
</gene>
<feature type="signal peptide" evidence="1">
    <location>
        <begin position="1"/>
        <end position="22"/>
    </location>
</feature>
<dbReference type="Proteomes" id="UP000518752">
    <property type="component" value="Unassembled WGS sequence"/>
</dbReference>
<keyword evidence="5" id="KW-1185">Reference proteome</keyword>
<dbReference type="InterPro" id="IPR057722">
    <property type="entry name" value="AsqO/PenF-like_C"/>
</dbReference>
<evidence type="ECO:0000256" key="1">
    <source>
        <dbReference type="SAM" id="SignalP"/>
    </source>
</evidence>
<organism evidence="4 5">
    <name type="scientific">Collybiopsis confluens</name>
    <dbReference type="NCBI Taxonomy" id="2823264"/>
    <lineage>
        <taxon>Eukaryota</taxon>
        <taxon>Fungi</taxon>
        <taxon>Dikarya</taxon>
        <taxon>Basidiomycota</taxon>
        <taxon>Agaricomycotina</taxon>
        <taxon>Agaricomycetes</taxon>
        <taxon>Agaricomycetidae</taxon>
        <taxon>Agaricales</taxon>
        <taxon>Marasmiineae</taxon>
        <taxon>Omphalotaceae</taxon>
        <taxon>Collybiopsis</taxon>
    </lineage>
</organism>
<dbReference type="AlphaFoldDB" id="A0A8H5I2A3"/>
<protein>
    <submittedName>
        <fullName evidence="4">Uncharacterized protein</fullName>
    </submittedName>
</protein>